<organism evidence="2 3">
    <name type="scientific">Paraburkholderia xenovorans (strain LB400)</name>
    <dbReference type="NCBI Taxonomy" id="266265"/>
    <lineage>
        <taxon>Bacteria</taxon>
        <taxon>Pseudomonadati</taxon>
        <taxon>Pseudomonadota</taxon>
        <taxon>Betaproteobacteria</taxon>
        <taxon>Burkholderiales</taxon>
        <taxon>Burkholderiaceae</taxon>
        <taxon>Paraburkholderia</taxon>
    </lineage>
</organism>
<dbReference type="Proteomes" id="UP000001817">
    <property type="component" value="Chromosome 3"/>
</dbReference>
<dbReference type="GO" id="GO:0019171">
    <property type="term" value="F:(3R)-hydroxyacyl-[acyl-carrier-protein] dehydratase activity"/>
    <property type="evidence" value="ECO:0007669"/>
    <property type="project" value="TreeGrafter"/>
</dbReference>
<dbReference type="EMBL" id="CP000272">
    <property type="protein sequence ID" value="ABE36554.1"/>
    <property type="molecule type" value="Genomic_DNA"/>
</dbReference>
<dbReference type="KEGG" id="bxe:Bxe_C0656"/>
<keyword evidence="3" id="KW-1185">Reference proteome</keyword>
<feature type="domain" description="FAS1-like dehydratase" evidence="1">
    <location>
        <begin position="52"/>
        <end position="127"/>
    </location>
</feature>
<sequence length="278" mass="30527">MNDETISIEDVVTLAPASALEATLDHPVSLRTGDALPPLWHWLYFWPRARQSALGADGHPLKGSFLPDLGLPRRMWAGGRLRFIAPIAIGEAIMRRSAVTSFTEKAGRSGRLGFVTVRHEIAGAKGLLIDEEQHIVYREPPQPGSSAPAPIPARTDATWRRLIEPDETLLFRYSALTFNAHRIHYDRTYVTQVEGYPDLVVHGPLQAALLADLVQRHLPGRAFETFLFRAVRPLFLGQPFSVCGRPAADGSTVELWVSDHEGALTMSAQATLAGASRA</sequence>
<dbReference type="PANTHER" id="PTHR28152">
    <property type="entry name" value="HYDROXYACYL-THIOESTER DEHYDRATASE TYPE 2, MITOCHONDRIAL"/>
    <property type="match status" value="1"/>
</dbReference>
<dbReference type="eggNOG" id="COG3777">
    <property type="taxonomic scope" value="Bacteria"/>
</dbReference>
<evidence type="ECO:0000313" key="3">
    <source>
        <dbReference type="Proteomes" id="UP000001817"/>
    </source>
</evidence>
<dbReference type="KEGG" id="bxb:DR64_7789"/>
<accession>Q13H85</accession>
<dbReference type="CDD" id="cd03455">
    <property type="entry name" value="SAV4209"/>
    <property type="match status" value="1"/>
</dbReference>
<dbReference type="RefSeq" id="WP_011493810.1">
    <property type="nucleotide sequence ID" value="NC_007953.1"/>
</dbReference>
<dbReference type="Gene3D" id="3.10.129.10">
    <property type="entry name" value="Hotdog Thioesterase"/>
    <property type="match status" value="2"/>
</dbReference>
<dbReference type="STRING" id="266265.Bxe_C0656"/>
<dbReference type="OrthoDB" id="7183822at2"/>
<dbReference type="SUPFAM" id="SSF54637">
    <property type="entry name" value="Thioesterase/thiol ester dehydrase-isomerase"/>
    <property type="match status" value="2"/>
</dbReference>
<gene>
    <name evidence="2" type="ORF">Bxe_C0656</name>
</gene>
<dbReference type="InterPro" id="IPR029069">
    <property type="entry name" value="HotDog_dom_sf"/>
</dbReference>
<evidence type="ECO:0000259" key="1">
    <source>
        <dbReference type="Pfam" id="PF13452"/>
    </source>
</evidence>
<dbReference type="InterPro" id="IPR052741">
    <property type="entry name" value="Mitochondrial_HTD2"/>
</dbReference>
<dbReference type="Pfam" id="PF13452">
    <property type="entry name" value="FAS1_DH_region"/>
    <property type="match status" value="1"/>
</dbReference>
<reference evidence="2 3" key="1">
    <citation type="journal article" date="2006" name="Proc. Natl. Acad. Sci. U.S.A.">
        <title>Burkholderia xenovorans LB400 harbors a multi-replicon, 9.73-Mbp genome shaped for versatility.</title>
        <authorList>
            <person name="Chain P.S."/>
            <person name="Denef V.J."/>
            <person name="Konstantinidis K.T."/>
            <person name="Vergez L.M."/>
            <person name="Agullo L."/>
            <person name="Reyes V.L."/>
            <person name="Hauser L."/>
            <person name="Cordova M."/>
            <person name="Gomez L."/>
            <person name="Gonzalez M."/>
            <person name="Land M."/>
            <person name="Lao V."/>
            <person name="Larimer F."/>
            <person name="LiPuma J.J."/>
            <person name="Mahenthiralingam E."/>
            <person name="Malfatti S.A."/>
            <person name="Marx C.J."/>
            <person name="Parnell J.J."/>
            <person name="Ramette A."/>
            <person name="Richardson P."/>
            <person name="Seeger M."/>
            <person name="Smith D."/>
            <person name="Spilker T."/>
            <person name="Sul W.J."/>
            <person name="Tsoi T.V."/>
            <person name="Ulrich L.E."/>
            <person name="Zhulin I.B."/>
            <person name="Tiedje J.M."/>
        </authorList>
    </citation>
    <scope>NUCLEOTIDE SEQUENCE [LARGE SCALE GENOMIC DNA]</scope>
    <source>
        <strain evidence="2 3">LB400</strain>
    </source>
</reference>
<dbReference type="PATRIC" id="fig|266265.5.peg.8419"/>
<proteinExistence type="predicted"/>
<dbReference type="AlphaFoldDB" id="Q13H85"/>
<dbReference type="PANTHER" id="PTHR28152:SF1">
    <property type="entry name" value="HYDROXYACYL-THIOESTER DEHYDRATASE TYPE 2, MITOCHONDRIAL"/>
    <property type="match status" value="1"/>
</dbReference>
<dbReference type="InterPro" id="IPR039569">
    <property type="entry name" value="FAS1-like_DH_region"/>
</dbReference>
<evidence type="ECO:0000313" key="2">
    <source>
        <dbReference type="EMBL" id="ABE36554.1"/>
    </source>
</evidence>
<protein>
    <recommendedName>
        <fullName evidence="1">FAS1-like dehydratase domain-containing protein</fullName>
    </recommendedName>
</protein>
<name>Q13H85_PARXL</name>